<keyword evidence="2" id="KW-1185">Reference proteome</keyword>
<organism evidence="1 2">
    <name type="scientific">Durusdinium trenchii</name>
    <dbReference type="NCBI Taxonomy" id="1381693"/>
    <lineage>
        <taxon>Eukaryota</taxon>
        <taxon>Sar</taxon>
        <taxon>Alveolata</taxon>
        <taxon>Dinophyceae</taxon>
        <taxon>Suessiales</taxon>
        <taxon>Symbiodiniaceae</taxon>
        <taxon>Durusdinium</taxon>
    </lineage>
</organism>
<reference evidence="1 2" key="1">
    <citation type="submission" date="2024-02" db="EMBL/GenBank/DDBJ databases">
        <authorList>
            <person name="Chen Y."/>
            <person name="Shah S."/>
            <person name="Dougan E. K."/>
            <person name="Thang M."/>
            <person name="Chan C."/>
        </authorList>
    </citation>
    <scope>NUCLEOTIDE SEQUENCE [LARGE SCALE GENOMIC DNA]</scope>
</reference>
<evidence type="ECO:0000313" key="2">
    <source>
        <dbReference type="Proteomes" id="UP001642484"/>
    </source>
</evidence>
<protein>
    <submittedName>
        <fullName evidence="1">Uncharacterized protein</fullName>
    </submittedName>
</protein>
<dbReference type="Proteomes" id="UP001642484">
    <property type="component" value="Unassembled WGS sequence"/>
</dbReference>
<accession>A0ABP0J2P1</accession>
<proteinExistence type="predicted"/>
<name>A0ABP0J2P1_9DINO</name>
<dbReference type="EMBL" id="CAXAMN010004332">
    <property type="protein sequence ID" value="CAK9008637.1"/>
    <property type="molecule type" value="Genomic_DNA"/>
</dbReference>
<sequence length="187" mass="21242">MAFERLKALDPYLEQLKGADNFSGIVEEQCVSLVKEIRSMDKIDISSATPLLALIQQCPHWTKAHRESLLQVIQAKVEKSVGSRVVKGRFPLQDYTMFPLYLAERDWTVILGTANFAHKCTVIMERLHKLGLRHPSEPTYAMLTASLLLSEPERLSDHTQLRTSADQLPICERIGQILLEEQRGRGM</sequence>
<gene>
    <name evidence="1" type="ORF">CCMP2556_LOCUS9324</name>
</gene>
<evidence type="ECO:0000313" key="1">
    <source>
        <dbReference type="EMBL" id="CAK9008637.1"/>
    </source>
</evidence>
<comment type="caution">
    <text evidence="1">The sequence shown here is derived from an EMBL/GenBank/DDBJ whole genome shotgun (WGS) entry which is preliminary data.</text>
</comment>